<proteinExistence type="predicted"/>
<organism evidence="1 2">
    <name type="scientific">Rhizoctonia solani</name>
    <dbReference type="NCBI Taxonomy" id="456999"/>
    <lineage>
        <taxon>Eukaryota</taxon>
        <taxon>Fungi</taxon>
        <taxon>Dikarya</taxon>
        <taxon>Basidiomycota</taxon>
        <taxon>Agaricomycotina</taxon>
        <taxon>Agaricomycetes</taxon>
        <taxon>Cantharellales</taxon>
        <taxon>Ceratobasidiaceae</taxon>
        <taxon>Rhizoctonia</taxon>
    </lineage>
</organism>
<evidence type="ECO:0000313" key="1">
    <source>
        <dbReference type="EMBL" id="CUA67937.1"/>
    </source>
</evidence>
<evidence type="ECO:0000313" key="2">
    <source>
        <dbReference type="Proteomes" id="UP000044841"/>
    </source>
</evidence>
<accession>A0A0K6FPC1</accession>
<keyword evidence="2" id="KW-1185">Reference proteome</keyword>
<sequence length="193" mass="22200">MPPDPRFAHRWRLEGRARLNNAADTRYFFNRKALVYHFLDVYNPEEDSNGSLESCTFRCGICGRGNWKWRKNGRSRGSTSNMNGHMKEKHPNIWQPGVQSHKAARIALLAAESQSTVPVKPLHPVSSSKPFDIEVFNEKLTRWFVKRNKPAAEMENEAFRELLLFLKPTLEGQLLDSTGMGKRVEAMKQSKEN</sequence>
<evidence type="ECO:0008006" key="3">
    <source>
        <dbReference type="Google" id="ProtNLM"/>
    </source>
</evidence>
<dbReference type="Proteomes" id="UP000044841">
    <property type="component" value="Unassembled WGS sequence"/>
</dbReference>
<dbReference type="AlphaFoldDB" id="A0A0K6FPC1"/>
<name>A0A0K6FPC1_9AGAM</name>
<protein>
    <recommendedName>
        <fullName evidence="3">BED-type domain-containing protein</fullName>
    </recommendedName>
</protein>
<gene>
    <name evidence="1" type="ORF">RSOLAG22IIIB_07623</name>
</gene>
<reference evidence="1 2" key="1">
    <citation type="submission" date="2015-07" db="EMBL/GenBank/DDBJ databases">
        <authorList>
            <person name="Noorani M."/>
        </authorList>
    </citation>
    <scope>NUCLEOTIDE SEQUENCE [LARGE SCALE GENOMIC DNA]</scope>
    <source>
        <strain evidence="1">BBA 69670</strain>
    </source>
</reference>
<dbReference type="EMBL" id="CYGV01000258">
    <property type="protein sequence ID" value="CUA67937.1"/>
    <property type="molecule type" value="Genomic_DNA"/>
</dbReference>